<dbReference type="OrthoDB" id="675218at2"/>
<evidence type="ECO:0000313" key="2">
    <source>
        <dbReference type="EMBL" id="OQP61803.1"/>
    </source>
</evidence>
<dbReference type="InterPro" id="IPR010982">
    <property type="entry name" value="Lambda_DNA-bd_dom_sf"/>
</dbReference>
<dbReference type="EMBL" id="LVYD01000055">
    <property type="protein sequence ID" value="OQP61803.1"/>
    <property type="molecule type" value="Genomic_DNA"/>
</dbReference>
<accession>A0A1V9FTY9</accession>
<evidence type="ECO:0000313" key="3">
    <source>
        <dbReference type="Proteomes" id="UP000192796"/>
    </source>
</evidence>
<dbReference type="RefSeq" id="WP_081150221.1">
    <property type="nucleotide sequence ID" value="NZ_LVYD01000055.1"/>
</dbReference>
<dbReference type="STRING" id="1703345.A3860_30520"/>
<dbReference type="SUPFAM" id="SSF47413">
    <property type="entry name" value="lambda repressor-like DNA-binding domains"/>
    <property type="match status" value="1"/>
</dbReference>
<protein>
    <submittedName>
        <fullName evidence="2">Uncharacterized protein</fullName>
    </submittedName>
</protein>
<gene>
    <name evidence="2" type="ORF">A3860_30520</name>
</gene>
<dbReference type="AlphaFoldDB" id="A0A1V9FTY9"/>
<comment type="caution">
    <text evidence="2">The sequence shown here is derived from an EMBL/GenBank/DDBJ whole genome shotgun (WGS) entry which is preliminary data.</text>
</comment>
<organism evidence="2 3">
    <name type="scientific">Niastella vici</name>
    <dbReference type="NCBI Taxonomy" id="1703345"/>
    <lineage>
        <taxon>Bacteria</taxon>
        <taxon>Pseudomonadati</taxon>
        <taxon>Bacteroidota</taxon>
        <taxon>Chitinophagia</taxon>
        <taxon>Chitinophagales</taxon>
        <taxon>Chitinophagaceae</taxon>
        <taxon>Niastella</taxon>
    </lineage>
</organism>
<keyword evidence="3" id="KW-1185">Reference proteome</keyword>
<dbReference type="GO" id="GO:0003677">
    <property type="term" value="F:DNA binding"/>
    <property type="evidence" value="ECO:0007669"/>
    <property type="project" value="InterPro"/>
</dbReference>
<dbReference type="Proteomes" id="UP000192796">
    <property type="component" value="Unassembled WGS sequence"/>
</dbReference>
<proteinExistence type="predicted"/>
<feature type="coiled-coil region" evidence="1">
    <location>
        <begin position="79"/>
        <end position="134"/>
    </location>
</feature>
<reference evidence="2 3" key="1">
    <citation type="submission" date="2016-03" db="EMBL/GenBank/DDBJ databases">
        <title>Niastella vici sp. nov., isolated from farmland soil.</title>
        <authorList>
            <person name="Chen L."/>
            <person name="Wang D."/>
            <person name="Yang S."/>
            <person name="Wang G."/>
        </authorList>
    </citation>
    <scope>NUCLEOTIDE SEQUENCE [LARGE SCALE GENOMIC DNA]</scope>
    <source>
        <strain evidence="2 3">DJ57</strain>
    </source>
</reference>
<sequence length="137" mass="15565">MTVPIHIGKIIQAEVENKRLTQKEFGALINKNEKTVPDIYARASVSIDLLVTISVALKKDFLNVFYSEEPMKGLRNDEVSALNGQLQKVIEENKRLQKELALTQNLAEAQKETITLAKEQIEQYKLKLTEQVNKNCP</sequence>
<keyword evidence="1" id="KW-0175">Coiled coil</keyword>
<name>A0A1V9FTY9_9BACT</name>
<evidence type="ECO:0000256" key="1">
    <source>
        <dbReference type="SAM" id="Coils"/>
    </source>
</evidence>